<dbReference type="AlphaFoldDB" id="A0A5C6W1Q0"/>
<keyword evidence="4" id="KW-1185">Reference proteome</keyword>
<dbReference type="GO" id="GO:0006281">
    <property type="term" value="P:DNA repair"/>
    <property type="evidence" value="ECO:0007669"/>
    <property type="project" value="TreeGrafter"/>
</dbReference>
<dbReference type="GO" id="GO:0008967">
    <property type="term" value="F:phosphoglycolate phosphatase activity"/>
    <property type="evidence" value="ECO:0007669"/>
    <property type="project" value="TreeGrafter"/>
</dbReference>
<dbReference type="GO" id="GO:0005829">
    <property type="term" value="C:cytosol"/>
    <property type="evidence" value="ECO:0007669"/>
    <property type="project" value="TreeGrafter"/>
</dbReference>
<gene>
    <name evidence="3" type="ORF">FS935_07780</name>
</gene>
<dbReference type="PANTHER" id="PTHR43434:SF25">
    <property type="entry name" value="PHOSPHOGLYCOLATE PHOSPHATASE"/>
    <property type="match status" value="1"/>
</dbReference>
<dbReference type="Pfam" id="PF13419">
    <property type="entry name" value="HAD_2"/>
    <property type="match status" value="1"/>
</dbReference>
<comment type="caution">
    <text evidence="3">The sequence shown here is derived from an EMBL/GenBank/DDBJ whole genome shotgun (WGS) entry which is preliminary data.</text>
</comment>
<dbReference type="SFLD" id="SFLDG01129">
    <property type="entry name" value="C1.5:_HAD__Beta-PGM__Phosphata"/>
    <property type="match status" value="1"/>
</dbReference>
<dbReference type="Proteomes" id="UP000321363">
    <property type="component" value="Unassembled WGS sequence"/>
</dbReference>
<evidence type="ECO:0000313" key="3">
    <source>
        <dbReference type="EMBL" id="TXC91639.1"/>
    </source>
</evidence>
<dbReference type="SFLD" id="SFLDS00003">
    <property type="entry name" value="Haloacid_Dehalogenase"/>
    <property type="match status" value="1"/>
</dbReference>
<keyword evidence="1 3" id="KW-0378">Hydrolase</keyword>
<name>A0A5C6W1Q0_9BACI</name>
<sequence length="187" mass="21771">MNILWDFDGTLFDTYPAFTAVMYELLNGSVPKDMIHKELKISFTHAANYFDLTNEDVNNFKNKEISLSPDNKKPFPFVEDILKFANLNVIMTHKPRNEVVTILEYYNWHHYFQEIVAGDDGFPRKPNPASYQYLHSKYNLHLAIGDRLLDILPANEIGLKTCLFQNDEKGADFYINTYADFFDVVNL</sequence>
<dbReference type="InterPro" id="IPR041492">
    <property type="entry name" value="HAD_2"/>
</dbReference>
<dbReference type="InterPro" id="IPR036412">
    <property type="entry name" value="HAD-like_sf"/>
</dbReference>
<accession>A0A5C6W1Q0</accession>
<organism evidence="3 4">
    <name type="scientific">Metabacillus litoralis</name>
    <dbReference type="NCBI Taxonomy" id="152268"/>
    <lineage>
        <taxon>Bacteria</taxon>
        <taxon>Bacillati</taxon>
        <taxon>Bacillota</taxon>
        <taxon>Bacilli</taxon>
        <taxon>Bacillales</taxon>
        <taxon>Bacillaceae</taxon>
        <taxon>Metabacillus</taxon>
    </lineage>
</organism>
<dbReference type="OrthoDB" id="9807630at2"/>
<dbReference type="SUPFAM" id="SSF56784">
    <property type="entry name" value="HAD-like"/>
    <property type="match status" value="1"/>
</dbReference>
<dbReference type="Gene3D" id="3.40.50.1000">
    <property type="entry name" value="HAD superfamily/HAD-like"/>
    <property type="match status" value="1"/>
</dbReference>
<dbReference type="RefSeq" id="WP_146947466.1">
    <property type="nucleotide sequence ID" value="NZ_VOQF01000004.1"/>
</dbReference>
<evidence type="ECO:0000313" key="4">
    <source>
        <dbReference type="Proteomes" id="UP000321363"/>
    </source>
</evidence>
<dbReference type="EMBL" id="VOQF01000004">
    <property type="protein sequence ID" value="TXC91639.1"/>
    <property type="molecule type" value="Genomic_DNA"/>
</dbReference>
<protein>
    <submittedName>
        <fullName evidence="3">HAD family hydrolase</fullName>
    </submittedName>
</protein>
<dbReference type="PANTHER" id="PTHR43434">
    <property type="entry name" value="PHOSPHOGLYCOLATE PHOSPHATASE"/>
    <property type="match status" value="1"/>
</dbReference>
<reference evidence="3 4" key="1">
    <citation type="journal article" date="2005" name="Int. J. Syst. Evol. Microbiol.">
        <title>Bacillus litoralis sp. nov., isolated from a tidal flat of the Yellow Sea in Korea.</title>
        <authorList>
            <person name="Yoon J.H."/>
            <person name="Oh T.K."/>
        </authorList>
    </citation>
    <scope>NUCLEOTIDE SEQUENCE [LARGE SCALE GENOMIC DNA]</scope>
    <source>
        <strain evidence="3 4">SW-211</strain>
    </source>
</reference>
<dbReference type="InterPro" id="IPR023214">
    <property type="entry name" value="HAD_sf"/>
</dbReference>
<evidence type="ECO:0000256" key="2">
    <source>
        <dbReference type="ARBA" id="ARBA00022842"/>
    </source>
</evidence>
<dbReference type="Gene3D" id="1.10.150.240">
    <property type="entry name" value="Putative phosphatase, domain 2"/>
    <property type="match status" value="1"/>
</dbReference>
<proteinExistence type="predicted"/>
<dbReference type="InterPro" id="IPR023198">
    <property type="entry name" value="PGP-like_dom2"/>
</dbReference>
<evidence type="ECO:0000256" key="1">
    <source>
        <dbReference type="ARBA" id="ARBA00022801"/>
    </source>
</evidence>
<keyword evidence="2" id="KW-0460">Magnesium</keyword>
<dbReference type="InterPro" id="IPR050155">
    <property type="entry name" value="HAD-like_hydrolase_sf"/>
</dbReference>